<gene>
    <name evidence="2" type="ORF">B1B_03084</name>
</gene>
<comment type="caution">
    <text evidence="2">The sequence shown here is derived from an EMBL/GenBank/DDBJ whole genome shotgun (WGS) entry which is preliminary data.</text>
</comment>
<dbReference type="CDD" id="cd00958">
    <property type="entry name" value="DhnA"/>
    <property type="match status" value="1"/>
</dbReference>
<evidence type="ECO:0000256" key="1">
    <source>
        <dbReference type="SAM" id="MobiDB-lite"/>
    </source>
</evidence>
<dbReference type="AlphaFoldDB" id="T1BV28"/>
<proteinExistence type="predicted"/>
<dbReference type="InterPro" id="IPR002915">
    <property type="entry name" value="DeoC/FbaB/LacD_aldolase"/>
</dbReference>
<dbReference type="Pfam" id="PF01791">
    <property type="entry name" value="DeoC"/>
    <property type="match status" value="1"/>
</dbReference>
<accession>T1BV28</accession>
<protein>
    <submittedName>
        <fullName evidence="2">Fructose-bisphosphate aldolase, class I</fullName>
    </submittedName>
</protein>
<feature type="region of interest" description="Disordered" evidence="1">
    <location>
        <begin position="1"/>
        <end position="34"/>
    </location>
</feature>
<dbReference type="InterPro" id="IPR041720">
    <property type="entry name" value="FbaB-like"/>
</dbReference>
<reference evidence="2" key="1">
    <citation type="submission" date="2013-08" db="EMBL/GenBank/DDBJ databases">
        <authorList>
            <person name="Mendez C."/>
            <person name="Richter M."/>
            <person name="Ferrer M."/>
            <person name="Sanchez J."/>
        </authorList>
    </citation>
    <scope>NUCLEOTIDE SEQUENCE</scope>
</reference>
<organism evidence="2">
    <name type="scientific">mine drainage metagenome</name>
    <dbReference type="NCBI Taxonomy" id="410659"/>
    <lineage>
        <taxon>unclassified sequences</taxon>
        <taxon>metagenomes</taxon>
        <taxon>ecological metagenomes</taxon>
    </lineage>
</organism>
<feature type="region of interest" description="Disordered" evidence="1">
    <location>
        <begin position="294"/>
        <end position="330"/>
    </location>
</feature>
<dbReference type="SMART" id="SM01133">
    <property type="entry name" value="DeoC"/>
    <property type="match status" value="1"/>
</dbReference>
<dbReference type="PANTHER" id="PTHR47916">
    <property type="entry name" value="FRUCTOSE-BISPHOSPHATE ALDOLASE CLASS 1"/>
    <property type="match status" value="1"/>
</dbReference>
<dbReference type="InterPro" id="IPR013785">
    <property type="entry name" value="Aldolase_TIM"/>
</dbReference>
<dbReference type="EMBL" id="AUZY01001871">
    <property type="protein sequence ID" value="EQD73692.1"/>
    <property type="molecule type" value="Genomic_DNA"/>
</dbReference>
<dbReference type="PANTHER" id="PTHR47916:SF1">
    <property type="entry name" value="3-HYDROXY-5-PHOSPHONOOXYPENTANE-2,4-DIONE THIOLASE"/>
    <property type="match status" value="1"/>
</dbReference>
<reference evidence="2" key="2">
    <citation type="journal article" date="2014" name="ISME J.">
        <title>Microbial stratification in low pH oxic and suboxic macroscopic growths along an acid mine drainage.</title>
        <authorList>
            <person name="Mendez-Garcia C."/>
            <person name="Mesa V."/>
            <person name="Sprenger R.R."/>
            <person name="Richter M."/>
            <person name="Diez M.S."/>
            <person name="Solano J."/>
            <person name="Bargiela R."/>
            <person name="Golyshina O.V."/>
            <person name="Manteca A."/>
            <person name="Ramos J.L."/>
            <person name="Gallego J.R."/>
            <person name="Llorente I."/>
            <person name="Martins Dos Santos V.A."/>
            <person name="Jensen O.N."/>
            <person name="Pelaez A.I."/>
            <person name="Sanchez J."/>
            <person name="Ferrer M."/>
        </authorList>
    </citation>
    <scope>NUCLEOTIDE SEQUENCE</scope>
</reference>
<dbReference type="GO" id="GO:0004332">
    <property type="term" value="F:fructose-bisphosphate aldolase activity"/>
    <property type="evidence" value="ECO:0007669"/>
    <property type="project" value="InterPro"/>
</dbReference>
<dbReference type="SUPFAM" id="SSF51569">
    <property type="entry name" value="Aldolase"/>
    <property type="match status" value="1"/>
</dbReference>
<dbReference type="InterPro" id="IPR050456">
    <property type="entry name" value="DeoC/FbaB_aldolase"/>
</dbReference>
<sequence length="330" mass="35526">MTVPVPPQGASTRTTPSAAVPRSTRPPLDRLGLSPGKRARLSHMMYEHGPGGGTLLVLPIDQGLEHGPVDFFVNPDALDPAYQFELAVEGRFSAIATHIGLAEKYYPDYAGRIPLLLKLNGKTSIPPDHEAFSALTGTVEDAVRLGADAVGYTVYVGSPAQDRDFEQFMEIRSEADRYGMPVVVWAYPRGDAVARRGGKESLYAIDYAARVALELGADVVKVNYPLRSDHDRESPAPYNTLDLSPEAAFRKVVESAGRSLVLVSGGEKVSDDRLLEKVRMSMAAGATGIIFGREPLATPPGRSAGPHADPAWNLPRVRDRSPLSRRSGSG</sequence>
<dbReference type="Gene3D" id="3.20.20.70">
    <property type="entry name" value="Aldolase class I"/>
    <property type="match status" value="1"/>
</dbReference>
<evidence type="ECO:0000313" key="2">
    <source>
        <dbReference type="EMBL" id="EQD73692.1"/>
    </source>
</evidence>
<name>T1BV28_9ZZZZ</name>